<proteinExistence type="predicted"/>
<keyword evidence="1" id="KW-0472">Membrane</keyword>
<accession>D3F6R8</accession>
<feature type="transmembrane region" description="Helical" evidence="1">
    <location>
        <begin position="53"/>
        <end position="71"/>
    </location>
</feature>
<dbReference type="Proteomes" id="UP000008229">
    <property type="component" value="Chromosome"/>
</dbReference>
<keyword evidence="1" id="KW-1133">Transmembrane helix</keyword>
<dbReference type="EMBL" id="CP001854">
    <property type="protein sequence ID" value="ADB52716.1"/>
    <property type="molecule type" value="Genomic_DNA"/>
</dbReference>
<evidence type="ECO:0008006" key="4">
    <source>
        <dbReference type="Google" id="ProtNLM"/>
    </source>
</evidence>
<dbReference type="OrthoDB" id="3691911at2"/>
<keyword evidence="1" id="KW-0812">Transmembrane</keyword>
<evidence type="ECO:0000313" key="2">
    <source>
        <dbReference type="EMBL" id="ADB52716.1"/>
    </source>
</evidence>
<reference evidence="2 3" key="1">
    <citation type="journal article" date="2010" name="Stand. Genomic Sci.">
        <title>Complete genome sequence of Conexibacter woesei type strain (ID131577).</title>
        <authorList>
            <person name="Pukall R."/>
            <person name="Lapidus A."/>
            <person name="Glavina Del Rio T."/>
            <person name="Copeland A."/>
            <person name="Tice H."/>
            <person name="Cheng J.-F."/>
            <person name="Lucas S."/>
            <person name="Chen F."/>
            <person name="Nolan M."/>
            <person name="Bruce D."/>
            <person name="Goodwin L."/>
            <person name="Pitluck S."/>
            <person name="Mavromatis K."/>
            <person name="Ivanova N."/>
            <person name="Ovchinnikova G."/>
            <person name="Pati A."/>
            <person name="Chen A."/>
            <person name="Palaniappan K."/>
            <person name="Land M."/>
            <person name="Hauser L."/>
            <person name="Chang Y.-J."/>
            <person name="Jeffries C.D."/>
            <person name="Chain P."/>
            <person name="Meincke L."/>
            <person name="Sims D."/>
            <person name="Brettin T."/>
            <person name="Detter J.C."/>
            <person name="Rohde M."/>
            <person name="Goeker M."/>
            <person name="Bristow J."/>
            <person name="Eisen J.A."/>
            <person name="Markowitz V."/>
            <person name="Kyrpides N.C."/>
            <person name="Klenk H.-P."/>
            <person name="Hugenholtz P."/>
        </authorList>
    </citation>
    <scope>NUCLEOTIDE SEQUENCE [LARGE SCALE GENOMIC DNA]</scope>
    <source>
        <strain evidence="3">DSM 14684 / CIP 108061 / JCM 11494 / NBRC 100937 / ID131577</strain>
    </source>
</reference>
<feature type="transmembrane region" description="Helical" evidence="1">
    <location>
        <begin position="112"/>
        <end position="134"/>
    </location>
</feature>
<feature type="transmembrane region" description="Helical" evidence="1">
    <location>
        <begin position="83"/>
        <end position="106"/>
    </location>
</feature>
<evidence type="ECO:0000313" key="3">
    <source>
        <dbReference type="Proteomes" id="UP000008229"/>
    </source>
</evidence>
<dbReference type="RefSeq" id="WP_012935767.1">
    <property type="nucleotide sequence ID" value="NC_013739.1"/>
</dbReference>
<organism evidence="2 3">
    <name type="scientific">Conexibacter woesei (strain DSM 14684 / CCUG 47730 / CIP 108061 / JCM 11494 / NBRC 100937 / ID131577)</name>
    <dbReference type="NCBI Taxonomy" id="469383"/>
    <lineage>
        <taxon>Bacteria</taxon>
        <taxon>Bacillati</taxon>
        <taxon>Actinomycetota</taxon>
        <taxon>Thermoleophilia</taxon>
        <taxon>Solirubrobacterales</taxon>
        <taxon>Conexibacteraceae</taxon>
        <taxon>Conexibacter</taxon>
    </lineage>
</organism>
<dbReference type="KEGG" id="cwo:Cwoe_4302"/>
<gene>
    <name evidence="2" type="ordered locus">Cwoe_4302</name>
</gene>
<name>D3F6R8_CONWI</name>
<dbReference type="STRING" id="469383.Cwoe_4302"/>
<dbReference type="HOGENOM" id="CLU_134369_3_0_11"/>
<protein>
    <recommendedName>
        <fullName evidence="4">Integral membrane protein</fullName>
    </recommendedName>
</protein>
<dbReference type="eggNOG" id="ENOG50331CU">
    <property type="taxonomic scope" value="Bacteria"/>
</dbReference>
<reference evidence="3" key="2">
    <citation type="submission" date="2010-01" db="EMBL/GenBank/DDBJ databases">
        <title>The complete genome of Conexibacter woesei DSM 14684.</title>
        <authorList>
            <consortium name="US DOE Joint Genome Institute (JGI-PGF)"/>
            <person name="Lucas S."/>
            <person name="Copeland A."/>
            <person name="Lapidus A."/>
            <person name="Glavina del Rio T."/>
            <person name="Dalin E."/>
            <person name="Tice H."/>
            <person name="Bruce D."/>
            <person name="Goodwin L."/>
            <person name="Pitluck S."/>
            <person name="Kyrpides N."/>
            <person name="Mavromatis K."/>
            <person name="Ivanova N."/>
            <person name="Mikhailova N."/>
            <person name="Chertkov O."/>
            <person name="Brettin T."/>
            <person name="Detter J.C."/>
            <person name="Han C."/>
            <person name="Larimer F."/>
            <person name="Land M."/>
            <person name="Hauser L."/>
            <person name="Markowitz V."/>
            <person name="Cheng J.-F."/>
            <person name="Hugenholtz P."/>
            <person name="Woyke T."/>
            <person name="Wu D."/>
            <person name="Pukall R."/>
            <person name="Steenblock K."/>
            <person name="Schneider S."/>
            <person name="Klenk H.-P."/>
            <person name="Eisen J.A."/>
        </authorList>
    </citation>
    <scope>NUCLEOTIDE SEQUENCE [LARGE SCALE GENOMIC DNA]</scope>
    <source>
        <strain evidence="3">DSM 14684 / CIP 108061 / JCM 11494 / NBRC 100937 / ID131577</strain>
    </source>
</reference>
<evidence type="ECO:0000256" key="1">
    <source>
        <dbReference type="SAM" id="Phobius"/>
    </source>
</evidence>
<sequence>MNDSTTSIAGSRLDGRPLLRPALKLDAVVTGANGAAYLVAAGPLGDLFGLSPTLLRAAGAFLLLFAAAVWITGSRREIPRAAVIAIVALNVVWAVESLVEAVVGWGSPTAVGTIWIVMQAVTVAGFAGLQALGLRREQRSA</sequence>
<keyword evidence="3" id="KW-1185">Reference proteome</keyword>
<dbReference type="AlphaFoldDB" id="D3F6R8"/>